<feature type="binding site" evidence="3">
    <location>
        <begin position="141"/>
        <end position="143"/>
    </location>
    <ligand>
        <name>substrate</name>
    </ligand>
</feature>
<keyword evidence="8" id="KW-1185">Reference proteome</keyword>
<comment type="subunit">
    <text evidence="3">Homotetramer.</text>
</comment>
<dbReference type="PRINTS" id="PR00149">
    <property type="entry name" value="FUMRATELYASE"/>
</dbReference>
<comment type="pathway">
    <text evidence="3">Carbohydrate metabolism; tricarboxylic acid cycle; (S)-malate from fumarate: step 1/1.</text>
</comment>
<dbReference type="EC" id="4.2.1.2" evidence="3"/>
<dbReference type="InterPro" id="IPR024083">
    <property type="entry name" value="Fumarase/histidase_N"/>
</dbReference>
<feature type="binding site" evidence="3">
    <location>
        <position position="189"/>
    </location>
    <ligand>
        <name>substrate</name>
    </ligand>
</feature>
<dbReference type="PROSITE" id="PS00163">
    <property type="entry name" value="FUMARATE_LYASES"/>
    <property type="match status" value="1"/>
</dbReference>
<comment type="function">
    <text evidence="3">Involved in the TCA cycle. Catalyzes the stereospecific interconversion of fumarate to L-malate.</text>
</comment>
<dbReference type="CDD" id="cd01362">
    <property type="entry name" value="Fumarase_classII"/>
    <property type="match status" value="1"/>
</dbReference>
<dbReference type="Gene3D" id="1.10.40.30">
    <property type="entry name" value="Fumarase/aspartase (C-terminal domain)"/>
    <property type="match status" value="1"/>
</dbReference>
<evidence type="ECO:0000313" key="8">
    <source>
        <dbReference type="Proteomes" id="UP001172082"/>
    </source>
</evidence>
<dbReference type="SUPFAM" id="SSF48557">
    <property type="entry name" value="L-aspartase-like"/>
    <property type="match status" value="1"/>
</dbReference>
<feature type="active site" description="Proton donor/acceptor" evidence="3">
    <location>
        <position position="190"/>
    </location>
</feature>
<feature type="site" description="Important for catalytic activity" evidence="3">
    <location>
        <position position="333"/>
    </location>
</feature>
<dbReference type="InterPro" id="IPR000362">
    <property type="entry name" value="Fumarate_lyase_fam"/>
</dbReference>
<feature type="domain" description="Fumarate lyase N-terminal" evidence="5">
    <location>
        <begin position="11"/>
        <end position="344"/>
    </location>
</feature>
<feature type="region of interest" description="Disordered" evidence="4">
    <location>
        <begin position="124"/>
        <end position="143"/>
    </location>
</feature>
<accession>A0ABT8KQ53</accession>
<dbReference type="GO" id="GO:0004333">
    <property type="term" value="F:fumarate hydratase activity"/>
    <property type="evidence" value="ECO:0007669"/>
    <property type="project" value="UniProtKB-EC"/>
</dbReference>
<keyword evidence="3" id="KW-0963">Cytoplasm</keyword>
<feature type="active site" evidence="3">
    <location>
        <position position="320"/>
    </location>
</feature>
<comment type="miscellaneous">
    <text evidence="3">There are 2 substrate-binding sites: the catalytic A site, and the non-catalytic B site that may play a role in the transfer of substrate or product between the active site and the solvent. Alternatively, the B site may bind allosteric effectors.</text>
</comment>
<dbReference type="EMBL" id="JAUJEA010000003">
    <property type="protein sequence ID" value="MDN5201660.1"/>
    <property type="molecule type" value="Genomic_DNA"/>
</dbReference>
<keyword evidence="3" id="KW-0816">Tricarboxylic acid cycle</keyword>
<dbReference type="RefSeq" id="WP_346751688.1">
    <property type="nucleotide sequence ID" value="NZ_JAUJEA010000003.1"/>
</dbReference>
<evidence type="ECO:0000259" key="6">
    <source>
        <dbReference type="Pfam" id="PF10415"/>
    </source>
</evidence>
<dbReference type="InterPro" id="IPR018951">
    <property type="entry name" value="Fumarase_C_C"/>
</dbReference>
<evidence type="ECO:0000256" key="1">
    <source>
        <dbReference type="ARBA" id="ARBA00009084"/>
    </source>
</evidence>
<dbReference type="NCBIfam" id="TIGR00979">
    <property type="entry name" value="fumC_II"/>
    <property type="match status" value="1"/>
</dbReference>
<dbReference type="Proteomes" id="UP001172082">
    <property type="component" value="Unassembled WGS sequence"/>
</dbReference>
<comment type="similarity">
    <text evidence="1 3">Belongs to the class-II fumarase/aspartase family. Fumarase subfamily.</text>
</comment>
<reference evidence="7" key="1">
    <citation type="submission" date="2023-06" db="EMBL/GenBank/DDBJ databases">
        <title>Genomic of Parafulvivirga corallium.</title>
        <authorList>
            <person name="Wang G."/>
        </authorList>
    </citation>
    <scope>NUCLEOTIDE SEQUENCE</scope>
    <source>
        <strain evidence="7">BMA10</strain>
    </source>
</reference>
<proteinExistence type="inferred from homology"/>
<dbReference type="InterPro" id="IPR005677">
    <property type="entry name" value="Fum_hydII"/>
</dbReference>
<dbReference type="HAMAP" id="MF_00743">
    <property type="entry name" value="FumaraseC"/>
    <property type="match status" value="1"/>
</dbReference>
<organism evidence="7 8">
    <name type="scientific">Splendidivirga corallicola</name>
    <dbReference type="NCBI Taxonomy" id="3051826"/>
    <lineage>
        <taxon>Bacteria</taxon>
        <taxon>Pseudomonadati</taxon>
        <taxon>Bacteroidota</taxon>
        <taxon>Cytophagia</taxon>
        <taxon>Cytophagales</taxon>
        <taxon>Splendidivirgaceae</taxon>
        <taxon>Splendidivirga</taxon>
    </lineage>
</organism>
<evidence type="ECO:0000256" key="4">
    <source>
        <dbReference type="SAM" id="MobiDB-lite"/>
    </source>
</evidence>
<name>A0ABT8KQ53_9BACT</name>
<comment type="caution">
    <text evidence="7">The sequence shown here is derived from an EMBL/GenBank/DDBJ whole genome shotgun (WGS) entry which is preliminary data.</text>
</comment>
<feature type="binding site" description="in site B" evidence="3">
    <location>
        <begin position="131"/>
        <end position="134"/>
    </location>
    <ligand>
        <name>substrate</name>
    </ligand>
</feature>
<dbReference type="InterPro" id="IPR022761">
    <property type="entry name" value="Fumarate_lyase_N"/>
</dbReference>
<evidence type="ECO:0000256" key="2">
    <source>
        <dbReference type="ARBA" id="ARBA00023239"/>
    </source>
</evidence>
<evidence type="ECO:0000313" key="7">
    <source>
        <dbReference type="EMBL" id="MDN5201660.1"/>
    </source>
</evidence>
<dbReference type="Gene3D" id="1.10.275.10">
    <property type="entry name" value="Fumarase/aspartase (N-terminal domain)"/>
    <property type="match status" value="1"/>
</dbReference>
<feature type="binding site" evidence="3">
    <location>
        <begin position="99"/>
        <end position="101"/>
    </location>
    <ligand>
        <name>substrate</name>
    </ligand>
</feature>
<dbReference type="Gene3D" id="1.20.200.10">
    <property type="entry name" value="Fumarase/aspartase (Central domain)"/>
    <property type="match status" value="1"/>
</dbReference>
<dbReference type="Pfam" id="PF10415">
    <property type="entry name" value="FumaraseC_C"/>
    <property type="match status" value="1"/>
</dbReference>
<feature type="compositionally biased region" description="Basic and acidic residues" evidence="4">
    <location>
        <begin position="124"/>
        <end position="137"/>
    </location>
</feature>
<dbReference type="PANTHER" id="PTHR11444">
    <property type="entry name" value="ASPARTATEAMMONIA/ARGININOSUCCINATE/ADENYLOSUCCINATE LYASE"/>
    <property type="match status" value="1"/>
</dbReference>
<feature type="domain" description="Fumarase C C-terminal" evidence="6">
    <location>
        <begin position="410"/>
        <end position="462"/>
    </location>
</feature>
<feature type="binding site" evidence="3">
    <location>
        <position position="321"/>
    </location>
    <ligand>
        <name>substrate</name>
    </ligand>
</feature>
<dbReference type="Pfam" id="PF00206">
    <property type="entry name" value="Lyase_1"/>
    <property type="match status" value="1"/>
</dbReference>
<evidence type="ECO:0000259" key="5">
    <source>
        <dbReference type="Pfam" id="PF00206"/>
    </source>
</evidence>
<feature type="binding site" evidence="3">
    <location>
        <begin position="326"/>
        <end position="328"/>
    </location>
    <ligand>
        <name>substrate</name>
    </ligand>
</feature>
<comment type="subcellular location">
    <subcellularLocation>
        <location evidence="3">Cytoplasm</location>
    </subcellularLocation>
</comment>
<dbReference type="NCBIfam" id="NF008909">
    <property type="entry name" value="PRK12273.1"/>
    <property type="match status" value="1"/>
</dbReference>
<gene>
    <name evidence="3 7" type="primary">fumC</name>
    <name evidence="7" type="ORF">QQ008_09815</name>
</gene>
<evidence type="ECO:0000256" key="3">
    <source>
        <dbReference type="HAMAP-Rule" id="MF_00743"/>
    </source>
</evidence>
<dbReference type="InterPro" id="IPR008948">
    <property type="entry name" value="L-Aspartase-like"/>
</dbReference>
<sequence>MSIRIEKDTMGTIEVPADKYWGAQTQRSKENFDIGGESMKMPIEIIRAFAILKKAAASTNHELGVLSEDTADIICKVCDEISNGALDDQFPLVVWQTGSGTQSNMNVNEVVANRAHVLLGGKLDDEQKKVHPNDDVNKSQSSNDTFPTAMHIAAYKMIVEQTIPKIESLRNVLQEKVEAFADVVKIGRTHFMDATPLTLGHEFSGYVSQLDHGLKALRNTLDHLSELALGGTAVGTGLNTPNGYADLVAKKIAEFSGHPFVSAENKFEALAAHDAIVETSGALKQLAVSLMKIGNDIRMLSSGPRSGIGEIIIPENEPGSSIMPGKVNPTQCEALTMVCAQVIGNDTAISVGGMTGHFELNVFKPMMIYNLLTSARLLGDASQSFERNCAVGIEPNYATIEDKLEKSLMLVTALNPHIGYENAAKIAKKAHKEGSTLRDAAIELGLLTNEQFNEWVVPKNMIGSLK</sequence>
<comment type="catalytic activity">
    <reaction evidence="3">
        <text>(S)-malate = fumarate + H2O</text>
        <dbReference type="Rhea" id="RHEA:12460"/>
        <dbReference type="ChEBI" id="CHEBI:15377"/>
        <dbReference type="ChEBI" id="CHEBI:15589"/>
        <dbReference type="ChEBI" id="CHEBI:29806"/>
        <dbReference type="EC" id="4.2.1.2"/>
    </reaction>
</comment>
<keyword evidence="2 3" id="KW-0456">Lyase</keyword>
<dbReference type="InterPro" id="IPR020557">
    <property type="entry name" value="Fumarate_lyase_CS"/>
</dbReference>
<protein>
    <recommendedName>
        <fullName evidence="3">Fumarate hydratase class II</fullName>
        <shortName evidence="3">Fumarase C</shortName>
        <ecNumber evidence="3">4.2.1.2</ecNumber>
    </recommendedName>
    <alternativeName>
        <fullName evidence="3">Aerobic fumarase</fullName>
    </alternativeName>
    <alternativeName>
        <fullName evidence="3">Iron-independent fumarase</fullName>
    </alternativeName>
</protein>
<dbReference type="PANTHER" id="PTHR11444:SF1">
    <property type="entry name" value="FUMARATE HYDRATASE, MITOCHONDRIAL"/>
    <property type="match status" value="1"/>
</dbReference>